<dbReference type="KEGG" id="bxb:DR64_7796"/>
<dbReference type="STRING" id="266265.Bxe_C0648"/>
<keyword evidence="3" id="KW-1185">Reference proteome</keyword>
<evidence type="ECO:0000313" key="2">
    <source>
        <dbReference type="EMBL" id="ABE36546.1"/>
    </source>
</evidence>
<feature type="signal peptide" evidence="1">
    <location>
        <begin position="1"/>
        <end position="32"/>
    </location>
</feature>
<keyword evidence="1" id="KW-0732">Signal</keyword>
<dbReference type="RefSeq" id="WP_011493802.1">
    <property type="nucleotide sequence ID" value="NC_007953.1"/>
</dbReference>
<reference evidence="2 3" key="1">
    <citation type="journal article" date="2006" name="Proc. Natl. Acad. Sci. U.S.A.">
        <title>Burkholderia xenovorans LB400 harbors a multi-replicon, 9.73-Mbp genome shaped for versatility.</title>
        <authorList>
            <person name="Chain P.S."/>
            <person name="Denef V.J."/>
            <person name="Konstantinidis K.T."/>
            <person name="Vergez L.M."/>
            <person name="Agullo L."/>
            <person name="Reyes V.L."/>
            <person name="Hauser L."/>
            <person name="Cordova M."/>
            <person name="Gomez L."/>
            <person name="Gonzalez M."/>
            <person name="Land M."/>
            <person name="Lao V."/>
            <person name="Larimer F."/>
            <person name="LiPuma J.J."/>
            <person name="Mahenthiralingam E."/>
            <person name="Malfatti S.A."/>
            <person name="Marx C.J."/>
            <person name="Parnell J.J."/>
            <person name="Ramette A."/>
            <person name="Richardson P."/>
            <person name="Seeger M."/>
            <person name="Smith D."/>
            <person name="Spilker T."/>
            <person name="Sul W.J."/>
            <person name="Tsoi T.V."/>
            <person name="Ulrich L.E."/>
            <person name="Zhulin I.B."/>
            <person name="Tiedje J.M."/>
        </authorList>
    </citation>
    <scope>NUCLEOTIDE SEQUENCE [LARGE SCALE GENOMIC DNA]</scope>
    <source>
        <strain evidence="2 3">LB400</strain>
    </source>
</reference>
<proteinExistence type="predicted"/>
<evidence type="ECO:0000256" key="1">
    <source>
        <dbReference type="SAM" id="SignalP"/>
    </source>
</evidence>
<accession>Q13H93</accession>
<dbReference type="PROSITE" id="PS51257">
    <property type="entry name" value="PROKAR_LIPOPROTEIN"/>
    <property type="match status" value="1"/>
</dbReference>
<dbReference type="eggNOG" id="COG3203">
    <property type="taxonomic scope" value="Bacteria"/>
</dbReference>
<feature type="chain" id="PRO_5004182190" description="DUF1302 domain-containing protein" evidence="1">
    <location>
        <begin position="33"/>
        <end position="568"/>
    </location>
</feature>
<dbReference type="EMBL" id="CP000272">
    <property type="protein sequence ID" value="ABE36546.1"/>
    <property type="molecule type" value="Genomic_DNA"/>
</dbReference>
<organism evidence="2 3">
    <name type="scientific">Paraburkholderia xenovorans (strain LB400)</name>
    <dbReference type="NCBI Taxonomy" id="266265"/>
    <lineage>
        <taxon>Bacteria</taxon>
        <taxon>Pseudomonadati</taxon>
        <taxon>Pseudomonadota</taxon>
        <taxon>Betaproteobacteria</taxon>
        <taxon>Burkholderiales</taxon>
        <taxon>Burkholderiaceae</taxon>
        <taxon>Paraburkholderia</taxon>
    </lineage>
</organism>
<evidence type="ECO:0000313" key="3">
    <source>
        <dbReference type="Proteomes" id="UP000001817"/>
    </source>
</evidence>
<protein>
    <recommendedName>
        <fullName evidence="4">DUF1302 domain-containing protein</fullName>
    </recommendedName>
</protein>
<sequence length="568" mass="61042">MNGMTSRARLKRNRVSVGVAAALGCWAASASAMPLGAIPDWDINWDNTISYNIGMRAQGINPNIGNNPTFSESDYKFAHAGDIVTNRVSDLSEFDAVFQNKFGFRVSASFWKDFAYGGGVSNNPGMAYPGTPYSTLNSYANNRYSSYTERYYQQGAELLDAFVFYNFNLGSAPSSIKVGRLTQYWGNALFFSGIAYGQNAIDGIKGAAVPGTQLKELTVPRAQVLFQTNITPTVSLAAQYFAEYKPSMFPQGGTYLGTAGFLFQGPNLLDGQIPQGAPVQPTNGFHSDYGLKATWSPTWLNGTMGFYYRNLTETNPWVLLGVNPATGATNYHLGYASDVKLYGFSLDKQIGPYSTGLDVSYRHNTALNSSTGPLPGDLSGQAGARGDVLNVIGNVMAGLTRTPLWDTGSAVVELGYTQKLKTTSNGALYNGVGNSLACPGGNKWDGCSTNSAVAIAVQFDPQWLQVYPGIDLDMPIFLEYGIWGNQATVEPSPGQGTLQYTIGVHALIQNKYNVTLQYNGYHAHAGGQTNFGLANGLPGGGPSYYAGGNSTYFYNDRGWVSLTFSAAF</sequence>
<dbReference type="InterPro" id="IPR010727">
    <property type="entry name" value="DUF1302"/>
</dbReference>
<dbReference type="Proteomes" id="UP000001817">
    <property type="component" value="Chromosome 3"/>
</dbReference>
<name>Q13H93_PARXL</name>
<dbReference type="OrthoDB" id="8932625at2"/>
<evidence type="ECO:0008006" key="4">
    <source>
        <dbReference type="Google" id="ProtNLM"/>
    </source>
</evidence>
<dbReference type="Pfam" id="PF06980">
    <property type="entry name" value="DUF1302"/>
    <property type="match status" value="1"/>
</dbReference>
<dbReference type="KEGG" id="bxe:Bxe_C0648"/>
<gene>
    <name evidence="2" type="ORF">Bxe_C0648</name>
</gene>
<dbReference type="AlphaFoldDB" id="Q13H93"/>